<dbReference type="PANTHER" id="PTHR38730:SF1">
    <property type="entry name" value="SLL7028 PROTEIN"/>
    <property type="match status" value="1"/>
</dbReference>
<evidence type="ECO:0000259" key="1">
    <source>
        <dbReference type="Pfam" id="PF09967"/>
    </source>
</evidence>
<dbReference type="Proteomes" id="UP000231259">
    <property type="component" value="Unassembled WGS sequence"/>
</dbReference>
<name>A0A2G8R9C6_9RHOB</name>
<comment type="caution">
    <text evidence="3">The sequence shown here is derived from an EMBL/GenBank/DDBJ whole genome shotgun (WGS) entry which is preliminary data.</text>
</comment>
<keyword evidence="4" id="KW-1185">Reference proteome</keyword>
<proteinExistence type="predicted"/>
<gene>
    <name evidence="3" type="ORF">P775_21760</name>
</gene>
<dbReference type="OrthoDB" id="9761650at2"/>
<dbReference type="AlphaFoldDB" id="A0A2G8R9C6"/>
<accession>A0A2G8R9C6</accession>
<organism evidence="3 4">
    <name type="scientific">Puniceibacterium antarcticum</name>
    <dbReference type="NCBI Taxonomy" id="1206336"/>
    <lineage>
        <taxon>Bacteria</taxon>
        <taxon>Pseudomonadati</taxon>
        <taxon>Pseudomonadota</taxon>
        <taxon>Alphaproteobacteria</taxon>
        <taxon>Rhodobacterales</taxon>
        <taxon>Paracoccaceae</taxon>
        <taxon>Puniceibacterium</taxon>
    </lineage>
</organism>
<dbReference type="Pfam" id="PF09967">
    <property type="entry name" value="DUF2201"/>
    <property type="match status" value="1"/>
</dbReference>
<dbReference type="PANTHER" id="PTHR38730">
    <property type="entry name" value="SLL7028 PROTEIN"/>
    <property type="match status" value="1"/>
</dbReference>
<dbReference type="InterPro" id="IPR025154">
    <property type="entry name" value="Put_metallopeptidase_dom"/>
</dbReference>
<evidence type="ECO:0000259" key="2">
    <source>
        <dbReference type="Pfam" id="PF13203"/>
    </source>
</evidence>
<dbReference type="RefSeq" id="WP_099912800.1">
    <property type="nucleotide sequence ID" value="NZ_AWWI01000141.1"/>
</dbReference>
<evidence type="ECO:0008006" key="5">
    <source>
        <dbReference type="Google" id="ProtNLM"/>
    </source>
</evidence>
<dbReference type="InterPro" id="IPR018698">
    <property type="entry name" value="VWA-like_dom"/>
</dbReference>
<dbReference type="Pfam" id="PF13203">
    <property type="entry name" value="DUF2201_N"/>
    <property type="match status" value="1"/>
</dbReference>
<feature type="domain" description="Putative metallopeptidase" evidence="2">
    <location>
        <begin position="3"/>
        <end position="271"/>
    </location>
</feature>
<evidence type="ECO:0000313" key="3">
    <source>
        <dbReference type="EMBL" id="PIL18051.1"/>
    </source>
</evidence>
<dbReference type="EMBL" id="AWWI01000141">
    <property type="protein sequence ID" value="PIL18051.1"/>
    <property type="molecule type" value="Genomic_DNA"/>
</dbReference>
<feature type="domain" description="VWA-like" evidence="1">
    <location>
        <begin position="280"/>
        <end position="403"/>
    </location>
</feature>
<reference evidence="3 4" key="1">
    <citation type="submission" date="2013-09" db="EMBL/GenBank/DDBJ databases">
        <title>Genome sequencing of Phaeobacter antarcticus sp. nov. SM1211.</title>
        <authorList>
            <person name="Zhang X.-Y."/>
            <person name="Liu C."/>
            <person name="Chen X.-L."/>
            <person name="Xie B.-B."/>
            <person name="Qin Q.-L."/>
            <person name="Rong J.-C."/>
            <person name="Zhang Y.-Z."/>
        </authorList>
    </citation>
    <scope>NUCLEOTIDE SEQUENCE [LARGE SCALE GENOMIC DNA]</scope>
    <source>
        <strain evidence="3 4">SM1211</strain>
    </source>
</reference>
<evidence type="ECO:0000313" key="4">
    <source>
        <dbReference type="Proteomes" id="UP000231259"/>
    </source>
</evidence>
<protein>
    <recommendedName>
        <fullName evidence="5">Metallopeptidase domain-containing protein</fullName>
    </recommendedName>
</protein>
<sequence>MAHSTRATLALAHLAERDPALGVLALWCHHRDDPGVMRTRGDVILYPPEFDGHPLHEQVGLVGHHVLHVALRHSARAGQMAERLGQEFDVALFGLVADSLVNETLLVAGHGLPRPAVTVTGLLAAAGWPAESTLCALAEWDTESLYMALAGPDTAEHRAQEYAQQQDFTPDLEPIPASEDEGDGPADWQGHLSRALEAGLKAGRGIGAKAGGIADLQPPRTRWEQELRHLLARALQEQPRLSYKRPSGRWAAAEAEARSHGNPVPVFEPGRQRTRLRPSIAIGLDTSGSVTPLILRLFASEVAGIVRRTGAACTVLAFDETVHWQEDLRAGECQARLSSAPMRRGGGTAYADLMTRINLLKPSVAVILTDLDGIFGTPPEMPVLWAVPKAPAFSPPFGRVLVLA</sequence>